<keyword evidence="4" id="KW-1185">Reference proteome</keyword>
<feature type="signal peptide" evidence="1">
    <location>
        <begin position="1"/>
        <end position="23"/>
    </location>
</feature>
<gene>
    <name evidence="3" type="ORF">DK389_26525</name>
</gene>
<protein>
    <submittedName>
        <fullName evidence="3">Cupin</fullName>
    </submittedName>
</protein>
<dbReference type="InterPro" id="IPR025979">
    <property type="entry name" value="ChrR-like_cupin_dom"/>
</dbReference>
<dbReference type="InterPro" id="IPR014710">
    <property type="entry name" value="RmlC-like_jellyroll"/>
</dbReference>
<feature type="chain" id="PRO_5016133986" evidence="1">
    <location>
        <begin position="24"/>
        <end position="166"/>
    </location>
</feature>
<dbReference type="OrthoDB" id="7506908at2"/>
<dbReference type="AlphaFoldDB" id="A0A2U8WD96"/>
<dbReference type="InterPro" id="IPR011051">
    <property type="entry name" value="RmlC_Cupin_sf"/>
</dbReference>
<evidence type="ECO:0000313" key="3">
    <source>
        <dbReference type="EMBL" id="AWN43420.1"/>
    </source>
</evidence>
<evidence type="ECO:0000313" key="4">
    <source>
        <dbReference type="Proteomes" id="UP000245926"/>
    </source>
</evidence>
<reference evidence="4" key="1">
    <citation type="submission" date="2018-05" db="EMBL/GenBank/DDBJ databases">
        <title>Complete Genome Sequence of Methylobacterium sp. 17SD2-17.</title>
        <authorList>
            <person name="Srinivasan S."/>
        </authorList>
    </citation>
    <scope>NUCLEOTIDE SEQUENCE [LARGE SCALE GENOMIC DNA]</scope>
    <source>
        <strain evidence="4">17SD2-17</strain>
    </source>
</reference>
<dbReference type="EMBL" id="CP029550">
    <property type="protein sequence ID" value="AWN43420.1"/>
    <property type="molecule type" value="Genomic_DNA"/>
</dbReference>
<dbReference type="Proteomes" id="UP000245926">
    <property type="component" value="Chromosome"/>
</dbReference>
<accession>A0A2U8WD96</accession>
<organism evidence="3 4">
    <name type="scientific">Methylobacterium durans</name>
    <dbReference type="NCBI Taxonomy" id="2202825"/>
    <lineage>
        <taxon>Bacteria</taxon>
        <taxon>Pseudomonadati</taxon>
        <taxon>Pseudomonadota</taxon>
        <taxon>Alphaproteobacteria</taxon>
        <taxon>Hyphomicrobiales</taxon>
        <taxon>Methylobacteriaceae</taxon>
        <taxon>Methylobacterium</taxon>
    </lineage>
</organism>
<evidence type="ECO:0000259" key="2">
    <source>
        <dbReference type="Pfam" id="PF12973"/>
    </source>
</evidence>
<keyword evidence="1" id="KW-0732">Signal</keyword>
<dbReference type="CDD" id="cd06989">
    <property type="entry name" value="cupin_DRT102"/>
    <property type="match status" value="1"/>
</dbReference>
<dbReference type="SUPFAM" id="SSF51182">
    <property type="entry name" value="RmlC-like cupins"/>
    <property type="match status" value="1"/>
</dbReference>
<proteinExistence type="predicted"/>
<dbReference type="Gene3D" id="2.60.120.10">
    <property type="entry name" value="Jelly Rolls"/>
    <property type="match status" value="1"/>
</dbReference>
<evidence type="ECO:0000256" key="1">
    <source>
        <dbReference type="SAM" id="SignalP"/>
    </source>
</evidence>
<feature type="domain" description="ChrR-like cupin" evidence="2">
    <location>
        <begin position="39"/>
        <end position="147"/>
    </location>
</feature>
<dbReference type="RefSeq" id="WP_109894205.1">
    <property type="nucleotide sequence ID" value="NZ_CP029550.1"/>
</dbReference>
<dbReference type="Pfam" id="PF12973">
    <property type="entry name" value="Cupin_7"/>
    <property type="match status" value="1"/>
</dbReference>
<name>A0A2U8WD96_9HYPH</name>
<sequence length="166" mass="16978">MAGAIRAALAALALALIGSAAEAGEGAHGGMVLVPGEAAVRWSPAPASLPQGIEISVIMGDPEKPGPFTLRVRIPAGTLIAPHTHTADESVTLLSGSLAHDTGDTVDRARGKTMERGGFVFLPLNMAHSLWTSSEPAVVQVSGTGPFGLTYVNPADDPRRQGTPAR</sequence>
<dbReference type="KEGG" id="mets:DK389_26525"/>